<gene>
    <name evidence="1" type="ORF">HPNQ4076_0459</name>
</gene>
<name>I9QMC1_HELPX</name>
<evidence type="ECO:0000313" key="2">
    <source>
        <dbReference type="Proteomes" id="UP000004074"/>
    </source>
</evidence>
<organism evidence="1 2">
    <name type="scientific">Helicobacter pylori NQ4076</name>
    <dbReference type="NCBI Taxonomy" id="992029"/>
    <lineage>
        <taxon>Bacteria</taxon>
        <taxon>Pseudomonadati</taxon>
        <taxon>Campylobacterota</taxon>
        <taxon>Epsilonproteobacteria</taxon>
        <taxon>Campylobacterales</taxon>
        <taxon>Helicobacteraceae</taxon>
        <taxon>Helicobacter</taxon>
    </lineage>
</organism>
<dbReference type="Proteomes" id="UP000004074">
    <property type="component" value="Unassembled WGS sequence"/>
</dbReference>
<evidence type="ECO:0000313" key="1">
    <source>
        <dbReference type="EMBL" id="EJB34214.1"/>
    </source>
</evidence>
<dbReference type="AlphaFoldDB" id="I9QMC1"/>
<protein>
    <submittedName>
        <fullName evidence="1">Uncharacterized protein</fullName>
    </submittedName>
</protein>
<accession>I9QMC1</accession>
<reference evidence="1 2" key="1">
    <citation type="journal article" date="2013" name="Pathog. Dis.">
        <title>Genome sequences of 65 Helicobacter pylori strains isolated from asymptomatic individuals and patients with gastric cancer, peptic ulcer disease, or gastritis.</title>
        <authorList>
            <person name="Blanchard T.G."/>
            <person name="Czinn S.J."/>
            <person name="Correa P."/>
            <person name="Nakazawa T."/>
            <person name="Keelan M."/>
            <person name="Morningstar L."/>
            <person name="Santana-Cruz I."/>
            <person name="Maroo A."/>
            <person name="McCracken C."/>
            <person name="Shefchek K."/>
            <person name="Daugherty S."/>
            <person name="Song Y."/>
            <person name="Fraser C.M."/>
            <person name="Fricke W.F."/>
        </authorList>
    </citation>
    <scope>NUCLEOTIDE SEQUENCE [LARGE SCALE GENOMIC DNA]</scope>
    <source>
        <strain evidence="1 2">NQ4076</strain>
    </source>
</reference>
<sequence length="110" mass="12685">MRSSCSFSAREYCVLERMHEVIQKGMDSLTQRLGNDLKDEHSHILVPIEYIQGLCLIGNMKPDELCMLFVKICELIRSQCRSNLSRSSLSFMGGVISGLNKQIRLYQKWK</sequence>
<proteinExistence type="predicted"/>
<dbReference type="PATRIC" id="fig|992029.3.peg.444"/>
<dbReference type="EMBL" id="AKNX01000002">
    <property type="protein sequence ID" value="EJB34214.1"/>
    <property type="molecule type" value="Genomic_DNA"/>
</dbReference>
<comment type="caution">
    <text evidence="1">The sequence shown here is derived from an EMBL/GenBank/DDBJ whole genome shotgun (WGS) entry which is preliminary data.</text>
</comment>